<gene>
    <name evidence="8" type="primary">hemC</name>
    <name evidence="11" type="ORF">HMPREF1171_03965</name>
</gene>
<dbReference type="EMBL" id="AGWR01000039">
    <property type="protein sequence ID" value="EKB26106.1"/>
    <property type="molecule type" value="Genomic_DNA"/>
</dbReference>
<dbReference type="NCBIfam" id="TIGR00212">
    <property type="entry name" value="hemC"/>
    <property type="match status" value="1"/>
</dbReference>
<keyword evidence="12" id="KW-1185">Reference proteome</keyword>
<proteinExistence type="inferred from homology"/>
<dbReference type="Gene3D" id="3.30.160.40">
    <property type="entry name" value="Porphobilinogen deaminase, C-terminal domain"/>
    <property type="match status" value="1"/>
</dbReference>
<comment type="subunit">
    <text evidence="4 8">Monomer.</text>
</comment>
<dbReference type="InterPro" id="IPR036803">
    <property type="entry name" value="Porphobilinogen_deaminase_C_sf"/>
</dbReference>
<dbReference type="InterPro" id="IPR022418">
    <property type="entry name" value="Porphobilinogen_deaminase_C"/>
</dbReference>
<dbReference type="HOGENOM" id="CLU_019704_0_2_6"/>
<comment type="caution">
    <text evidence="11">The sequence shown here is derived from an EMBL/GenBank/DDBJ whole genome shotgun (WGS) entry which is preliminary data.</text>
</comment>
<evidence type="ECO:0000259" key="10">
    <source>
        <dbReference type="Pfam" id="PF03900"/>
    </source>
</evidence>
<dbReference type="PIRSF" id="PIRSF001438">
    <property type="entry name" value="4pyrrol_synth_OHMeBilane_synth"/>
    <property type="match status" value="1"/>
</dbReference>
<feature type="modified residue" description="S-(dipyrrolylmethanemethyl)cysteine" evidence="8">
    <location>
        <position position="263"/>
    </location>
</feature>
<dbReference type="GO" id="GO:0005737">
    <property type="term" value="C:cytoplasm"/>
    <property type="evidence" value="ECO:0007669"/>
    <property type="project" value="UniProtKB-UniRule"/>
</dbReference>
<dbReference type="GO" id="GO:0006782">
    <property type="term" value="P:protoporphyrinogen IX biosynthetic process"/>
    <property type="evidence" value="ECO:0007669"/>
    <property type="project" value="UniProtKB-UniRule"/>
</dbReference>
<dbReference type="FunFam" id="3.40.190.10:FF:000004">
    <property type="entry name" value="Porphobilinogen deaminase"/>
    <property type="match status" value="1"/>
</dbReference>
<dbReference type="CDD" id="cd13646">
    <property type="entry name" value="PBP2_EcHMBS_like"/>
    <property type="match status" value="1"/>
</dbReference>
<evidence type="ECO:0000256" key="7">
    <source>
        <dbReference type="ARBA" id="ARBA00048169"/>
    </source>
</evidence>
<evidence type="ECO:0000313" key="12">
    <source>
        <dbReference type="Proteomes" id="UP000005149"/>
    </source>
</evidence>
<dbReference type="EC" id="2.5.1.61" evidence="8"/>
<keyword evidence="5 8" id="KW-0808">Transferase</keyword>
<dbReference type="Pfam" id="PF03900">
    <property type="entry name" value="Porphobil_deamC"/>
    <property type="match status" value="1"/>
</dbReference>
<sequence length="330" mass="36065">MKAPAKGGKIVFLLKMKQLIDMAARTLKIATRKSPLAMWQANFVKDRLEALYPELQVELVPMSTQGDKILDTPLAKVGGKGLFVKELETAMLEGRADIAVHSMKDVPVEFPEGLGLHTICEREDPRDAFVSNRFTAIDELPQGAVVGTSSLRRQCQLRAARPDLVIRDLRGNVNTRLAKLDAGEYDAIILAAAGLKRLEMAHRITAFIEPEQSLPANGQGAVGIECRLDDHELHALLAPLEHPETRIRVLTERAMNRALQGGCQVPIGAYALVEGEEVWLRGLVGSPDGSRVIRDEIRGPRADGETLGHTLAQRLLADGADAILAEVYRA</sequence>
<keyword evidence="6 8" id="KW-0627">Porphyrin biosynthesis</keyword>
<name>K1J6Q5_9GAMM</name>
<dbReference type="PRINTS" id="PR00151">
    <property type="entry name" value="PORPHBDMNASE"/>
</dbReference>
<dbReference type="InterPro" id="IPR022417">
    <property type="entry name" value="Porphobilin_deaminase_N"/>
</dbReference>
<dbReference type="HAMAP" id="MF_00260">
    <property type="entry name" value="Porphobil_deam"/>
    <property type="match status" value="1"/>
</dbReference>
<dbReference type="PANTHER" id="PTHR11557">
    <property type="entry name" value="PORPHOBILINOGEN DEAMINASE"/>
    <property type="match status" value="1"/>
</dbReference>
<evidence type="ECO:0000256" key="5">
    <source>
        <dbReference type="ARBA" id="ARBA00022679"/>
    </source>
</evidence>
<evidence type="ECO:0000256" key="4">
    <source>
        <dbReference type="ARBA" id="ARBA00011245"/>
    </source>
</evidence>
<dbReference type="GO" id="GO:0004418">
    <property type="term" value="F:hydroxymethylbilane synthase activity"/>
    <property type="evidence" value="ECO:0007669"/>
    <property type="project" value="UniProtKB-UniRule"/>
</dbReference>
<dbReference type="PATRIC" id="fig|1073377.4.peg.4025"/>
<dbReference type="FunFam" id="3.40.190.10:FF:000005">
    <property type="entry name" value="Porphobilinogen deaminase"/>
    <property type="match status" value="1"/>
</dbReference>
<dbReference type="SUPFAM" id="SSF54782">
    <property type="entry name" value="Porphobilinogen deaminase (hydroxymethylbilane synthase), C-terminal domain"/>
    <property type="match status" value="1"/>
</dbReference>
<dbReference type="UniPathway" id="UPA00251">
    <property type="reaction ID" value="UER00319"/>
</dbReference>
<evidence type="ECO:0000256" key="1">
    <source>
        <dbReference type="ARBA" id="ARBA00002869"/>
    </source>
</evidence>
<evidence type="ECO:0000313" key="11">
    <source>
        <dbReference type="EMBL" id="EKB26106.1"/>
    </source>
</evidence>
<protein>
    <recommendedName>
        <fullName evidence="8">Porphobilinogen deaminase</fullName>
        <shortName evidence="8">PBG</shortName>
        <ecNumber evidence="8">2.5.1.61</ecNumber>
    </recommendedName>
    <alternativeName>
        <fullName evidence="8">Hydroxymethylbilane synthase</fullName>
        <shortName evidence="8">HMBS</shortName>
    </alternativeName>
    <alternativeName>
        <fullName evidence="8">Pre-uroporphyrinogen synthase</fullName>
    </alternativeName>
</protein>
<dbReference type="Proteomes" id="UP000005149">
    <property type="component" value="Unassembled WGS sequence"/>
</dbReference>
<comment type="cofactor">
    <cofactor evidence="8">
        <name>dipyrromethane</name>
        <dbReference type="ChEBI" id="CHEBI:60342"/>
    </cofactor>
    <text evidence="8">Binds 1 dipyrromethane group covalently.</text>
</comment>
<comment type="function">
    <text evidence="1 8">Tetrapolymerization of the monopyrrole PBG into the hydroxymethylbilane pre-uroporphyrinogen in several discrete steps.</text>
</comment>
<dbReference type="Gene3D" id="3.40.190.10">
    <property type="entry name" value="Periplasmic binding protein-like II"/>
    <property type="match status" value="2"/>
</dbReference>
<dbReference type="Pfam" id="PF01379">
    <property type="entry name" value="Porphobil_deam"/>
    <property type="match status" value="1"/>
</dbReference>
<evidence type="ECO:0000256" key="3">
    <source>
        <dbReference type="ARBA" id="ARBA00005638"/>
    </source>
</evidence>
<dbReference type="FunFam" id="3.30.160.40:FF:000002">
    <property type="entry name" value="Porphobilinogen deaminase"/>
    <property type="match status" value="1"/>
</dbReference>
<organism evidence="11 12">
    <name type="scientific">Aeromonas dhakensis</name>
    <dbReference type="NCBI Taxonomy" id="196024"/>
    <lineage>
        <taxon>Bacteria</taxon>
        <taxon>Pseudomonadati</taxon>
        <taxon>Pseudomonadota</taxon>
        <taxon>Gammaproteobacteria</taxon>
        <taxon>Aeromonadales</taxon>
        <taxon>Aeromonadaceae</taxon>
        <taxon>Aeromonas</taxon>
    </lineage>
</organism>
<accession>K1J6Q5</accession>
<dbReference type="AlphaFoldDB" id="K1J6Q5"/>
<comment type="pathway">
    <text evidence="2">Porphyrin-containing compound metabolism; protoporphyrin-IX biosynthesis; coproporphyrinogen-III from 5-aminolevulinate: step 2/4.</text>
</comment>
<feature type="domain" description="Porphobilinogen deaminase C-terminal" evidence="10">
    <location>
        <begin position="248"/>
        <end position="316"/>
    </location>
</feature>
<dbReference type="PROSITE" id="PS00533">
    <property type="entry name" value="PORPHOBILINOGEN_DEAM"/>
    <property type="match status" value="1"/>
</dbReference>
<evidence type="ECO:0000259" key="9">
    <source>
        <dbReference type="Pfam" id="PF01379"/>
    </source>
</evidence>
<reference evidence="11 12" key="1">
    <citation type="submission" date="2012-06" db="EMBL/GenBank/DDBJ databases">
        <title>The Genome Sequence of Aeromonas hydrophila SSU.</title>
        <authorList>
            <consortium name="The Broad Institute Genome Sequencing Platform"/>
            <person name="Earl A."/>
            <person name="Ward D."/>
            <person name="Feldgarden M."/>
            <person name="Gevers D."/>
            <person name="Chopra A."/>
            <person name="Walker B."/>
            <person name="Young S.K."/>
            <person name="Zeng Q."/>
            <person name="Gargeya S."/>
            <person name="Fitzgerald M."/>
            <person name="Haas B."/>
            <person name="Abouelleil A."/>
            <person name="Alvarado L."/>
            <person name="Arachchi H.M."/>
            <person name="Berlin A.M."/>
            <person name="Chapman S.B."/>
            <person name="Goldberg J."/>
            <person name="Griggs A."/>
            <person name="Gujja S."/>
            <person name="Hansen M."/>
            <person name="Howarth C."/>
            <person name="Imamovic A."/>
            <person name="Larimer J."/>
            <person name="McCowan C."/>
            <person name="Montmayeur A."/>
            <person name="Murphy C."/>
            <person name="Neiman D."/>
            <person name="Pearson M."/>
            <person name="Priest M."/>
            <person name="Roberts A."/>
            <person name="Saif S."/>
            <person name="Shea T."/>
            <person name="Sisk P."/>
            <person name="Sykes S."/>
            <person name="Wortman J."/>
            <person name="Nusbaum C."/>
            <person name="Birren B."/>
        </authorList>
    </citation>
    <scope>NUCLEOTIDE SEQUENCE [LARGE SCALE GENOMIC DNA]</scope>
    <source>
        <strain evidence="11 12">SSU</strain>
    </source>
</reference>
<feature type="domain" description="Porphobilinogen deaminase N-terminal" evidence="9">
    <location>
        <begin position="27"/>
        <end position="234"/>
    </location>
</feature>
<comment type="similarity">
    <text evidence="3 8">Belongs to the HMBS family.</text>
</comment>
<dbReference type="PANTHER" id="PTHR11557:SF0">
    <property type="entry name" value="PORPHOBILINOGEN DEAMINASE"/>
    <property type="match status" value="1"/>
</dbReference>
<evidence type="ECO:0000256" key="2">
    <source>
        <dbReference type="ARBA" id="ARBA00004735"/>
    </source>
</evidence>
<evidence type="ECO:0000256" key="6">
    <source>
        <dbReference type="ARBA" id="ARBA00023244"/>
    </source>
</evidence>
<dbReference type="InterPro" id="IPR022419">
    <property type="entry name" value="Porphobilin_deaminase_cofac_BS"/>
</dbReference>
<evidence type="ECO:0000256" key="8">
    <source>
        <dbReference type="HAMAP-Rule" id="MF_00260"/>
    </source>
</evidence>
<dbReference type="InterPro" id="IPR000860">
    <property type="entry name" value="HemC"/>
</dbReference>
<comment type="catalytic activity">
    <reaction evidence="7 8">
        <text>4 porphobilinogen + H2O = hydroxymethylbilane + 4 NH4(+)</text>
        <dbReference type="Rhea" id="RHEA:13185"/>
        <dbReference type="ChEBI" id="CHEBI:15377"/>
        <dbReference type="ChEBI" id="CHEBI:28938"/>
        <dbReference type="ChEBI" id="CHEBI:57845"/>
        <dbReference type="ChEBI" id="CHEBI:58126"/>
        <dbReference type="EC" id="2.5.1.61"/>
    </reaction>
</comment>
<dbReference type="SUPFAM" id="SSF53850">
    <property type="entry name" value="Periplasmic binding protein-like II"/>
    <property type="match status" value="1"/>
</dbReference>
<comment type="miscellaneous">
    <text evidence="8">The porphobilinogen subunits are added to the dipyrromethane group.</text>
</comment>